<dbReference type="Pfam" id="PF12697">
    <property type="entry name" value="Abhydrolase_6"/>
    <property type="match status" value="1"/>
</dbReference>
<dbReference type="PANTHER" id="PTHR37946:SF1">
    <property type="entry name" value="SLL1969 PROTEIN"/>
    <property type="match status" value="1"/>
</dbReference>
<feature type="signal peptide" evidence="1">
    <location>
        <begin position="1"/>
        <end position="21"/>
    </location>
</feature>
<name>A0A2N5X5C9_9GAMM</name>
<dbReference type="OrthoDB" id="556502at2"/>
<protein>
    <submittedName>
        <fullName evidence="3">Alpha/beta hydrolase</fullName>
    </submittedName>
</protein>
<dbReference type="Proteomes" id="UP000235005">
    <property type="component" value="Unassembled WGS sequence"/>
</dbReference>
<dbReference type="PANTHER" id="PTHR37946">
    <property type="entry name" value="SLL1969 PROTEIN"/>
    <property type="match status" value="1"/>
</dbReference>
<dbReference type="InterPro" id="IPR029058">
    <property type="entry name" value="AB_hydrolase_fold"/>
</dbReference>
<dbReference type="InterPro" id="IPR000073">
    <property type="entry name" value="AB_hydrolase_1"/>
</dbReference>
<evidence type="ECO:0000256" key="1">
    <source>
        <dbReference type="SAM" id="SignalP"/>
    </source>
</evidence>
<evidence type="ECO:0000259" key="2">
    <source>
        <dbReference type="Pfam" id="PF12697"/>
    </source>
</evidence>
<accession>A0A2N5X5C9</accession>
<dbReference type="AlphaFoldDB" id="A0A2N5X5C9"/>
<feature type="chain" id="PRO_5014872511" evidence="1">
    <location>
        <begin position="22"/>
        <end position="243"/>
    </location>
</feature>
<gene>
    <name evidence="3" type="ORF">C0039_06675</name>
</gene>
<dbReference type="EMBL" id="PKUS01000005">
    <property type="protein sequence ID" value="PLW69687.1"/>
    <property type="molecule type" value="Genomic_DNA"/>
</dbReference>
<feature type="domain" description="AB hydrolase-1" evidence="2">
    <location>
        <begin position="30"/>
        <end position="162"/>
    </location>
</feature>
<keyword evidence="1" id="KW-0732">Signal</keyword>
<comment type="caution">
    <text evidence="3">The sequence shown here is derived from an EMBL/GenBank/DDBJ whole genome shotgun (WGS) entry which is preliminary data.</text>
</comment>
<dbReference type="SUPFAM" id="SSF53474">
    <property type="entry name" value="alpha/beta-Hydrolases"/>
    <property type="match status" value="1"/>
</dbReference>
<dbReference type="Gene3D" id="3.40.50.1820">
    <property type="entry name" value="alpha/beta hydrolase"/>
    <property type="match status" value="1"/>
</dbReference>
<dbReference type="RefSeq" id="WP_076001750.1">
    <property type="nucleotide sequence ID" value="NZ_PKUS01000005.1"/>
</dbReference>
<evidence type="ECO:0000313" key="3">
    <source>
        <dbReference type="EMBL" id="PLW69687.1"/>
    </source>
</evidence>
<proteinExistence type="predicted"/>
<keyword evidence="4" id="KW-1185">Reference proteome</keyword>
<sequence>MKNFSQFSLLLLLLSVPPAFAADENDSACVILLHGLYRSGYSMKAVEWHLEEDYHVVNISYPSLFFPIEELADTAIEEGLAGCRLADISPIHFVTHSMGGILVRQYLAHHEIPELGRVVMMGPPNQGSKFAANLIDNPMLDIFLPVAATQLAAGAESLPALLGPVAYPVGIIAGSNNNRPWTPSGPIGPSDGTVLVEETRVAGMTDFITVPASHSFLMWHDFVLEQVSHFLNHGSFRHTGEEE</sequence>
<reference evidence="3 4" key="1">
    <citation type="submission" date="2018-01" db="EMBL/GenBank/DDBJ databases">
        <title>The draft genome sequence of Halioglobus lutimaris HF004.</title>
        <authorList>
            <person name="Du Z.-J."/>
            <person name="Shi M.-J."/>
        </authorList>
    </citation>
    <scope>NUCLEOTIDE SEQUENCE [LARGE SCALE GENOMIC DNA]</scope>
    <source>
        <strain evidence="3 4">HF004</strain>
    </source>
</reference>
<dbReference type="GO" id="GO:0016787">
    <property type="term" value="F:hydrolase activity"/>
    <property type="evidence" value="ECO:0007669"/>
    <property type="project" value="UniProtKB-KW"/>
</dbReference>
<evidence type="ECO:0000313" key="4">
    <source>
        <dbReference type="Proteomes" id="UP000235005"/>
    </source>
</evidence>
<keyword evidence="3" id="KW-0378">Hydrolase</keyword>
<organism evidence="3 4">
    <name type="scientific">Pseudohalioglobus lutimaris</name>
    <dbReference type="NCBI Taxonomy" id="1737061"/>
    <lineage>
        <taxon>Bacteria</taxon>
        <taxon>Pseudomonadati</taxon>
        <taxon>Pseudomonadota</taxon>
        <taxon>Gammaproteobacteria</taxon>
        <taxon>Cellvibrionales</taxon>
        <taxon>Halieaceae</taxon>
        <taxon>Pseudohalioglobus</taxon>
    </lineage>
</organism>